<sequence length="168" mass="19279">MPHMWSCHVEEVKTHSHYIPACYSFSYYLLLVFLSQLCTAANQATTEMKDKSKILHNEQDILHNEVNVKDRLLNQSRNQHGIAVTERDALRIELGKYGATFRDKQDRVDEQIADVDKLNAIINLTEKDMLKLRKQVGNHATACPPPRLISKRAKPKASFTHAIIHVFC</sequence>
<dbReference type="EMBL" id="BLLF01000191">
    <property type="protein sequence ID" value="GFH08880.1"/>
    <property type="molecule type" value="Genomic_DNA"/>
</dbReference>
<dbReference type="GO" id="GO:0005856">
    <property type="term" value="C:cytoskeleton"/>
    <property type="evidence" value="ECO:0007669"/>
    <property type="project" value="TreeGrafter"/>
</dbReference>
<dbReference type="Proteomes" id="UP000485058">
    <property type="component" value="Unassembled WGS sequence"/>
</dbReference>
<gene>
    <name evidence="2" type="ORF">HaLaN_03919</name>
</gene>
<evidence type="ECO:0000256" key="1">
    <source>
        <dbReference type="ARBA" id="ARBA00023054"/>
    </source>
</evidence>
<reference evidence="2 3" key="1">
    <citation type="submission" date="2020-02" db="EMBL/GenBank/DDBJ databases">
        <title>Draft genome sequence of Haematococcus lacustris strain NIES-144.</title>
        <authorList>
            <person name="Morimoto D."/>
            <person name="Nakagawa S."/>
            <person name="Yoshida T."/>
            <person name="Sawayama S."/>
        </authorList>
    </citation>
    <scope>NUCLEOTIDE SEQUENCE [LARGE SCALE GENOMIC DNA]</scope>
    <source>
        <strain evidence="2 3">NIES-144</strain>
    </source>
</reference>
<proteinExistence type="predicted"/>
<dbReference type="PANTHER" id="PTHR32083">
    <property type="entry name" value="CILIA AND FLAGELLA-ASSOCIATED PROTEIN 58-RELATED"/>
    <property type="match status" value="1"/>
</dbReference>
<organism evidence="2 3">
    <name type="scientific">Haematococcus lacustris</name>
    <name type="common">Green alga</name>
    <name type="synonym">Haematococcus pluvialis</name>
    <dbReference type="NCBI Taxonomy" id="44745"/>
    <lineage>
        <taxon>Eukaryota</taxon>
        <taxon>Viridiplantae</taxon>
        <taxon>Chlorophyta</taxon>
        <taxon>core chlorophytes</taxon>
        <taxon>Chlorophyceae</taxon>
        <taxon>CS clade</taxon>
        <taxon>Chlamydomonadales</taxon>
        <taxon>Haematococcaceae</taxon>
        <taxon>Haematococcus</taxon>
    </lineage>
</organism>
<dbReference type="AlphaFoldDB" id="A0A699YFD5"/>
<dbReference type="PANTHER" id="PTHR32083:SF34">
    <property type="entry name" value="COILED-COIL DOMAIN-CONTAINING PROTEIN 146"/>
    <property type="match status" value="1"/>
</dbReference>
<accession>A0A699YFD5</accession>
<evidence type="ECO:0000313" key="2">
    <source>
        <dbReference type="EMBL" id="GFH08880.1"/>
    </source>
</evidence>
<evidence type="ECO:0000313" key="3">
    <source>
        <dbReference type="Proteomes" id="UP000485058"/>
    </source>
</evidence>
<name>A0A699YFD5_HAELA</name>
<protein>
    <submittedName>
        <fullName evidence="2">Uncharacterized protein</fullName>
    </submittedName>
</protein>
<keyword evidence="1" id="KW-0175">Coiled coil</keyword>
<keyword evidence="3" id="KW-1185">Reference proteome</keyword>
<comment type="caution">
    <text evidence="2">The sequence shown here is derived from an EMBL/GenBank/DDBJ whole genome shotgun (WGS) entry which is preliminary data.</text>
</comment>